<protein>
    <submittedName>
        <fullName evidence="2">Adapter-related protein</fullName>
    </submittedName>
</protein>
<proteinExistence type="predicted"/>
<name>A0A139XQB6_TOXGO</name>
<dbReference type="Proteomes" id="UP000074247">
    <property type="component" value="Unassembled WGS sequence"/>
</dbReference>
<evidence type="ECO:0000259" key="1">
    <source>
        <dbReference type="SMART" id="SM01356"/>
    </source>
</evidence>
<dbReference type="EMBL" id="AGQS02005338">
    <property type="protein sequence ID" value="KYF40958.1"/>
    <property type="molecule type" value="Genomic_DNA"/>
</dbReference>
<reference evidence="2 3" key="1">
    <citation type="journal article" date="2016" name="Nat. Commun.">
        <title>Local admixture of amplified and diversified secreted pathogenesis determinants shapes mosaic Toxoplasma gondii genomes.</title>
        <authorList>
            <person name="Lorenzi H."/>
            <person name="Khan A."/>
            <person name="Behnke M.S."/>
            <person name="Namasivayam S."/>
            <person name="Swapna L.S."/>
            <person name="Hadjithomas M."/>
            <person name="Karamycheva S."/>
            <person name="Pinney D."/>
            <person name="Brunk B.P."/>
            <person name="Ajioka J.W."/>
            <person name="Ajzenberg D."/>
            <person name="Boothroyd J.C."/>
            <person name="Boyle J.P."/>
            <person name="Darde M.L."/>
            <person name="Diaz-Miranda M.A."/>
            <person name="Dubey J.P."/>
            <person name="Fritz H.M."/>
            <person name="Gennari S.M."/>
            <person name="Gregory B.D."/>
            <person name="Kim K."/>
            <person name="Saeij J.P."/>
            <person name="Su C."/>
            <person name="White M.W."/>
            <person name="Zhu X.Q."/>
            <person name="Howe D.K."/>
            <person name="Rosenthal B.M."/>
            <person name="Grigg M.E."/>
            <person name="Parkinson J."/>
            <person name="Liu L."/>
            <person name="Kissinger J.C."/>
            <person name="Roos D.S."/>
            <person name="Sibley L.D."/>
        </authorList>
    </citation>
    <scope>NUCLEOTIDE SEQUENCE [LARGE SCALE GENOMIC DNA]</scope>
    <source>
        <strain evidence="2 3">ARI</strain>
    </source>
</reference>
<feature type="non-terminal residue" evidence="2">
    <location>
        <position position="1"/>
    </location>
</feature>
<evidence type="ECO:0000313" key="2">
    <source>
        <dbReference type="EMBL" id="KYF40958.1"/>
    </source>
</evidence>
<gene>
    <name evidence="2" type="ORF">TGARI_244290B</name>
</gene>
<dbReference type="SMART" id="SM01356">
    <property type="entry name" value="AP4E_app_platf"/>
    <property type="match status" value="1"/>
</dbReference>
<comment type="caution">
    <text evidence="2">The sequence shown here is derived from an EMBL/GenBank/DDBJ whole genome shotgun (WGS) entry which is preliminary data.</text>
</comment>
<accession>A0A139XQB6</accession>
<dbReference type="InterPro" id="IPR028269">
    <property type="entry name" value="AP4E1_C"/>
</dbReference>
<sequence>GPEAASNGEHADKGRRTVASLLPLHTSTAEVGARWASLPGEASLSIPCVSASGVTRSCQEFLTNVLQQAIALHVVEVIGDEAIAAAQTPLGGDGVVYVHLKVKDQVASFIIKASTAQ</sequence>
<dbReference type="VEuPathDB" id="ToxoDB:TGARI_244290B"/>
<dbReference type="Pfam" id="PF14807">
    <property type="entry name" value="AP4E_app_platf"/>
    <property type="match status" value="1"/>
</dbReference>
<dbReference type="AlphaFoldDB" id="A0A139XQB6"/>
<feature type="domain" description="AP-4 complex subunit epsilon-1 C-terminal" evidence="1">
    <location>
        <begin position="22"/>
        <end position="115"/>
    </location>
</feature>
<evidence type="ECO:0000313" key="3">
    <source>
        <dbReference type="Proteomes" id="UP000074247"/>
    </source>
</evidence>
<organism evidence="2 3">
    <name type="scientific">Toxoplasma gondii ARI</name>
    <dbReference type="NCBI Taxonomy" id="1074872"/>
    <lineage>
        <taxon>Eukaryota</taxon>
        <taxon>Sar</taxon>
        <taxon>Alveolata</taxon>
        <taxon>Apicomplexa</taxon>
        <taxon>Conoidasida</taxon>
        <taxon>Coccidia</taxon>
        <taxon>Eucoccidiorida</taxon>
        <taxon>Eimeriorina</taxon>
        <taxon>Sarcocystidae</taxon>
        <taxon>Toxoplasma</taxon>
    </lineage>
</organism>